<feature type="region of interest" description="Disordered" evidence="3">
    <location>
        <begin position="351"/>
        <end position="402"/>
    </location>
</feature>
<gene>
    <name evidence="5" type="ORF">DN752_23975</name>
</gene>
<dbReference type="SUPFAM" id="SSF51126">
    <property type="entry name" value="Pectin lyase-like"/>
    <property type="match status" value="1"/>
</dbReference>
<evidence type="ECO:0000256" key="4">
    <source>
        <dbReference type="SAM" id="SignalP"/>
    </source>
</evidence>
<dbReference type="PANTHER" id="PTHR42970">
    <property type="entry name" value="PECTATE LYASE C-RELATED"/>
    <property type="match status" value="1"/>
</dbReference>
<protein>
    <submittedName>
        <fullName evidence="5">Pectate lyase</fullName>
    </submittedName>
</protein>
<keyword evidence="6" id="KW-1185">Reference proteome</keyword>
<name>A0A2Z4IQV2_9BACT</name>
<feature type="compositionally biased region" description="Basic and acidic residues" evidence="3">
    <location>
        <begin position="370"/>
        <end position="402"/>
    </location>
</feature>
<dbReference type="RefSeq" id="WP_112786308.1">
    <property type="nucleotide sequence ID" value="NZ_CP030041.1"/>
</dbReference>
<keyword evidence="2" id="KW-0325">Glycoprotein</keyword>
<dbReference type="Proteomes" id="UP000248688">
    <property type="component" value="Chromosome"/>
</dbReference>
<dbReference type="GO" id="GO:0016829">
    <property type="term" value="F:lyase activity"/>
    <property type="evidence" value="ECO:0007669"/>
    <property type="project" value="UniProtKB-KW"/>
</dbReference>
<dbReference type="Gene3D" id="2.160.20.10">
    <property type="entry name" value="Single-stranded right-handed beta-helix, Pectin lyase-like"/>
    <property type="match status" value="1"/>
</dbReference>
<keyword evidence="5" id="KW-0456">Lyase</keyword>
<feature type="signal peptide" evidence="4">
    <location>
        <begin position="1"/>
        <end position="19"/>
    </location>
</feature>
<organism evidence="5 6">
    <name type="scientific">Echinicola strongylocentroti</name>
    <dbReference type="NCBI Taxonomy" id="1795355"/>
    <lineage>
        <taxon>Bacteria</taxon>
        <taxon>Pseudomonadati</taxon>
        <taxon>Bacteroidota</taxon>
        <taxon>Cytophagia</taxon>
        <taxon>Cytophagales</taxon>
        <taxon>Cyclobacteriaceae</taxon>
        <taxon>Echinicola</taxon>
    </lineage>
</organism>
<accession>A0A2Z4IQV2</accession>
<evidence type="ECO:0000256" key="2">
    <source>
        <dbReference type="ARBA" id="ARBA00023180"/>
    </source>
</evidence>
<evidence type="ECO:0000256" key="3">
    <source>
        <dbReference type="SAM" id="MobiDB-lite"/>
    </source>
</evidence>
<evidence type="ECO:0000256" key="1">
    <source>
        <dbReference type="ARBA" id="ARBA00022723"/>
    </source>
</evidence>
<evidence type="ECO:0000313" key="6">
    <source>
        <dbReference type="Proteomes" id="UP000248688"/>
    </source>
</evidence>
<dbReference type="InterPro" id="IPR012334">
    <property type="entry name" value="Pectin_lyas_fold"/>
</dbReference>
<keyword evidence="1" id="KW-0479">Metal-binding</keyword>
<keyword evidence="4" id="KW-0732">Signal</keyword>
<evidence type="ECO:0000313" key="5">
    <source>
        <dbReference type="EMBL" id="AWW32936.1"/>
    </source>
</evidence>
<dbReference type="OrthoDB" id="8737820at2"/>
<dbReference type="InterPro" id="IPR011050">
    <property type="entry name" value="Pectin_lyase_fold/virulence"/>
</dbReference>
<dbReference type="AlphaFoldDB" id="A0A2Z4IQV2"/>
<sequence>MNKIVPFVLAFLVTSLTYAQQLAFPGAEGFGRFATGGRGGTVYKVTNLDDSGPGSFRDAVSEPNRTVVFEVGGIIRIQSRIIVRENITIAGQTAPGDGITIYGNGLSYTEANNTITRYIRVRMGKVGDKGKDAVAIATGHDMIFDHVSITWGRDGTFDLNGDVKEVTLQHSIIGQGLQTHSTGGLIQPSGGVSILNCLWINNHTRNPKVKGTNQYVNNVVYNWAVAGYIQGGGSARLSHANVIGNYFIAGPETGDTPPFNRSNENFHLYARDNWYDGNVNGQLDGKVVEKTVYEPVTWMEAPFDYPEVTIKPALTAYQEVMEGVGASLRRDEVDEFLIKDLASLGKTGRTISDEMNLPMKGPGKVKGGKAPKDRDGDGMPDRYEKQQGLDPKDDSDRNRTDKYGYTALENYLNTLVNDRQITFNE</sequence>
<dbReference type="InterPro" id="IPR052063">
    <property type="entry name" value="Polysaccharide_Lyase_1"/>
</dbReference>
<feature type="chain" id="PRO_5016247778" evidence="4">
    <location>
        <begin position="20"/>
        <end position="425"/>
    </location>
</feature>
<dbReference type="PANTHER" id="PTHR42970:SF1">
    <property type="entry name" value="PECTATE LYASE C-RELATED"/>
    <property type="match status" value="1"/>
</dbReference>
<reference evidence="5 6" key="1">
    <citation type="submission" date="2018-06" db="EMBL/GenBank/DDBJ databases">
        <title>Echinicola strongylocentroti sp. nov., isolated from a sea urchin Strongylocentrotus intermedius.</title>
        <authorList>
            <person name="Bae S.S."/>
        </authorList>
    </citation>
    <scope>NUCLEOTIDE SEQUENCE [LARGE SCALE GENOMIC DNA]</scope>
    <source>
        <strain evidence="5 6">MEBiC08714</strain>
    </source>
</reference>
<dbReference type="GO" id="GO:0046872">
    <property type="term" value="F:metal ion binding"/>
    <property type="evidence" value="ECO:0007669"/>
    <property type="project" value="UniProtKB-KW"/>
</dbReference>
<dbReference type="KEGG" id="est:DN752_23975"/>
<dbReference type="EMBL" id="CP030041">
    <property type="protein sequence ID" value="AWW32936.1"/>
    <property type="molecule type" value="Genomic_DNA"/>
</dbReference>
<proteinExistence type="predicted"/>